<name>A0A0K6I9L0_9BURK</name>
<dbReference type="RefSeq" id="WP_055451459.1">
    <property type="nucleotide sequence ID" value="NZ_CYHF01000010.1"/>
</dbReference>
<dbReference type="PANTHER" id="PTHR42951">
    <property type="entry name" value="METALLO-BETA-LACTAMASE DOMAIN-CONTAINING"/>
    <property type="match status" value="1"/>
</dbReference>
<dbReference type="SMART" id="SM00849">
    <property type="entry name" value="Lactamase_B"/>
    <property type="match status" value="1"/>
</dbReference>
<organism evidence="4 5">
    <name type="scientific">Thiomonas bhubaneswarensis</name>
    <dbReference type="NCBI Taxonomy" id="339866"/>
    <lineage>
        <taxon>Bacteria</taxon>
        <taxon>Pseudomonadati</taxon>
        <taxon>Pseudomonadota</taxon>
        <taxon>Betaproteobacteria</taxon>
        <taxon>Burkholderiales</taxon>
        <taxon>Thiomonas</taxon>
    </lineage>
</organism>
<evidence type="ECO:0000313" key="5">
    <source>
        <dbReference type="Proteomes" id="UP000183649"/>
    </source>
</evidence>
<accession>A0A0K6I9L0</accession>
<comment type="similarity">
    <text evidence="1">Belongs to the metallo-beta-lactamase superfamily. Class-B beta-lactamase family.</text>
</comment>
<dbReference type="Pfam" id="PF00753">
    <property type="entry name" value="Lactamase_B"/>
    <property type="match status" value="1"/>
</dbReference>
<gene>
    <name evidence="4" type="ORF">Ga0061069_11061</name>
</gene>
<dbReference type="InterPro" id="IPR001279">
    <property type="entry name" value="Metallo-B-lactamas"/>
</dbReference>
<keyword evidence="5" id="KW-1185">Reference proteome</keyword>
<feature type="signal peptide" evidence="2">
    <location>
        <begin position="1"/>
        <end position="23"/>
    </location>
</feature>
<dbReference type="PANTHER" id="PTHR42951:SF4">
    <property type="entry name" value="ACYL-COENZYME A THIOESTERASE MBLAC2"/>
    <property type="match status" value="1"/>
</dbReference>
<dbReference type="GO" id="GO:0017001">
    <property type="term" value="P:antibiotic catabolic process"/>
    <property type="evidence" value="ECO:0007669"/>
    <property type="project" value="UniProtKB-ARBA"/>
</dbReference>
<evidence type="ECO:0000256" key="2">
    <source>
        <dbReference type="SAM" id="SignalP"/>
    </source>
</evidence>
<dbReference type="STRING" id="339866.GCA_001418255_02621"/>
<dbReference type="AlphaFoldDB" id="A0A0K6I9L0"/>
<protein>
    <submittedName>
        <fullName evidence="4">Glyoxylase or a related metal-dependent hydrolase, beta-lactamase superfamily II</fullName>
    </submittedName>
</protein>
<dbReference type="Proteomes" id="UP000183649">
    <property type="component" value="Unassembled WGS sequence"/>
</dbReference>
<dbReference type="Gene3D" id="3.60.15.10">
    <property type="entry name" value="Ribonuclease Z/Hydroxyacylglutathione hydrolase-like"/>
    <property type="match status" value="1"/>
</dbReference>
<sequence length="312" mass="33539">MIQTLAKTFATLALAALTVTAQASVLQTMKVAENIYALVGPLGQRDAANAGDNATFGAIVTPDGVILIDSGATKVGADLIETTLQTITPKPVRWVINTGSQDHRWLGNATFAAKGAKILALAATVKVQQANVNQELQVLKMLLGKTADGTAPMSSPDPLPGNDAKLNLGGVELELRHFGTGHFPGDAVVWLPRQRIAFSGDLVFADRMLGVLDNGSRVDQWAQTFKTFAETLKPEIIVPGHGKPCSLAQAQAQTGDYLDWLVREVQPAAQNMDDMDKTVQRLHAAAPEAFRKLDNFEGIDKKNITRAYLEFQ</sequence>
<dbReference type="CDD" id="cd16282">
    <property type="entry name" value="metallo-hydrolase-like_MBL-fold"/>
    <property type="match status" value="1"/>
</dbReference>
<dbReference type="OrthoDB" id="5290005at2"/>
<dbReference type="InterPro" id="IPR050855">
    <property type="entry name" value="NDM-1-like"/>
</dbReference>
<dbReference type="GO" id="GO:0016787">
    <property type="term" value="F:hydrolase activity"/>
    <property type="evidence" value="ECO:0007669"/>
    <property type="project" value="UniProtKB-KW"/>
</dbReference>
<evidence type="ECO:0000259" key="3">
    <source>
        <dbReference type="SMART" id="SM00849"/>
    </source>
</evidence>
<dbReference type="EMBL" id="CYHF01000010">
    <property type="protein sequence ID" value="CUA99703.1"/>
    <property type="molecule type" value="Genomic_DNA"/>
</dbReference>
<evidence type="ECO:0000313" key="4">
    <source>
        <dbReference type="EMBL" id="CUA99703.1"/>
    </source>
</evidence>
<dbReference type="InterPro" id="IPR036866">
    <property type="entry name" value="RibonucZ/Hydroxyglut_hydro"/>
</dbReference>
<proteinExistence type="inferred from homology"/>
<feature type="chain" id="PRO_5005505012" evidence="2">
    <location>
        <begin position="24"/>
        <end position="312"/>
    </location>
</feature>
<evidence type="ECO:0000256" key="1">
    <source>
        <dbReference type="ARBA" id="ARBA00005250"/>
    </source>
</evidence>
<keyword evidence="4" id="KW-0378">Hydrolase</keyword>
<reference evidence="5" key="1">
    <citation type="submission" date="2015-08" db="EMBL/GenBank/DDBJ databases">
        <authorList>
            <person name="Varghese N."/>
        </authorList>
    </citation>
    <scope>NUCLEOTIDE SEQUENCE [LARGE SCALE GENOMIC DNA]</scope>
    <source>
        <strain evidence="5">DSM 18181</strain>
    </source>
</reference>
<feature type="domain" description="Metallo-beta-lactamase" evidence="3">
    <location>
        <begin position="53"/>
        <end position="241"/>
    </location>
</feature>
<keyword evidence="2" id="KW-0732">Signal</keyword>
<dbReference type="SUPFAM" id="SSF56281">
    <property type="entry name" value="Metallo-hydrolase/oxidoreductase"/>
    <property type="match status" value="1"/>
</dbReference>